<dbReference type="EMBL" id="PIOC01000001">
    <property type="protein sequence ID" value="RDW22133.1"/>
    <property type="molecule type" value="Genomic_DNA"/>
</dbReference>
<evidence type="ECO:0000256" key="3">
    <source>
        <dbReference type="ARBA" id="ARBA00023163"/>
    </source>
</evidence>
<keyword evidence="3" id="KW-0804">Transcription</keyword>
<dbReference type="Proteomes" id="UP000257143">
    <property type="component" value="Unassembled WGS sequence"/>
</dbReference>
<organism evidence="5 6">
    <name type="scientific">Oceanobacillus arenosus</name>
    <dbReference type="NCBI Taxonomy" id="1229153"/>
    <lineage>
        <taxon>Bacteria</taxon>
        <taxon>Bacillati</taxon>
        <taxon>Bacillota</taxon>
        <taxon>Bacilli</taxon>
        <taxon>Bacillales</taxon>
        <taxon>Bacillaceae</taxon>
        <taxon>Oceanobacillus</taxon>
    </lineage>
</organism>
<sequence>MIPFKRHEYILEKLNRESSYISDLAKEMNVSEITVRRDLKQLEDSGYIELKYGGLATIIDTTKETSMNNRNILFVDQKKQIASTAVSLIEEGDIIFIDSGSTTQLIFEQYPNIESTIFTNGISNINIAIERKMNVTVIGGDLKHETMAMVGPLAIEALSKIYFDKVFLGTNAIDPEYGITNADKNESLLKRLSIKNSRKAFVLANSSKFDKVSPFKFAEIDDVTIITDRIPESYEKYGNIVKVQGT</sequence>
<comment type="caution">
    <text evidence="5">The sequence shown here is derived from an EMBL/GenBank/DDBJ whole genome shotgun (WGS) entry which is preliminary data.</text>
</comment>
<dbReference type="PANTHER" id="PTHR30363:SF56">
    <property type="entry name" value="TRANSCRIPTIONAL REGULATOR, DEOR FAMILY"/>
    <property type="match status" value="1"/>
</dbReference>
<gene>
    <name evidence="5" type="ORF">CWR48_00005</name>
</gene>
<dbReference type="PROSITE" id="PS00894">
    <property type="entry name" value="HTH_DEOR_1"/>
    <property type="match status" value="1"/>
</dbReference>
<protein>
    <submittedName>
        <fullName evidence="5">DeoR family transcriptional regulator</fullName>
    </submittedName>
</protein>
<dbReference type="GO" id="GO:0003700">
    <property type="term" value="F:DNA-binding transcription factor activity"/>
    <property type="evidence" value="ECO:0007669"/>
    <property type="project" value="InterPro"/>
</dbReference>
<keyword evidence="6" id="KW-1185">Reference proteome</keyword>
<dbReference type="SUPFAM" id="SSF100950">
    <property type="entry name" value="NagB/RpiA/CoA transferase-like"/>
    <property type="match status" value="1"/>
</dbReference>
<keyword evidence="1" id="KW-0805">Transcription regulation</keyword>
<dbReference type="Pfam" id="PF08220">
    <property type="entry name" value="HTH_DeoR"/>
    <property type="match status" value="1"/>
</dbReference>
<dbReference type="OrthoDB" id="9797223at2"/>
<dbReference type="Pfam" id="PF00455">
    <property type="entry name" value="DeoRC"/>
    <property type="match status" value="1"/>
</dbReference>
<evidence type="ECO:0000313" key="6">
    <source>
        <dbReference type="Proteomes" id="UP000257143"/>
    </source>
</evidence>
<feature type="domain" description="HTH deoR-type" evidence="4">
    <location>
        <begin position="3"/>
        <end position="57"/>
    </location>
</feature>
<evidence type="ECO:0000313" key="5">
    <source>
        <dbReference type="EMBL" id="RDW22133.1"/>
    </source>
</evidence>
<evidence type="ECO:0000256" key="2">
    <source>
        <dbReference type="ARBA" id="ARBA00023125"/>
    </source>
</evidence>
<dbReference type="InterPro" id="IPR014036">
    <property type="entry name" value="DeoR-like_C"/>
</dbReference>
<dbReference type="GO" id="GO:0003677">
    <property type="term" value="F:DNA binding"/>
    <property type="evidence" value="ECO:0007669"/>
    <property type="project" value="UniProtKB-KW"/>
</dbReference>
<reference evidence="6" key="1">
    <citation type="submission" date="2017-11" db="EMBL/GenBank/DDBJ databases">
        <authorList>
            <person name="Zhu W."/>
        </authorList>
    </citation>
    <scope>NUCLEOTIDE SEQUENCE [LARGE SCALE GENOMIC DNA]</scope>
    <source>
        <strain evidence="6">CAU 1183</strain>
    </source>
</reference>
<dbReference type="AlphaFoldDB" id="A0A3D8Q1N3"/>
<dbReference type="InterPro" id="IPR011991">
    <property type="entry name" value="ArsR-like_HTH"/>
</dbReference>
<dbReference type="Gene3D" id="1.10.10.10">
    <property type="entry name" value="Winged helix-like DNA-binding domain superfamily/Winged helix DNA-binding domain"/>
    <property type="match status" value="1"/>
</dbReference>
<keyword evidence="2" id="KW-0238">DNA-binding</keyword>
<dbReference type="InterPro" id="IPR001034">
    <property type="entry name" value="DeoR_HTH"/>
</dbReference>
<accession>A0A3D8Q1N3</accession>
<dbReference type="InterPro" id="IPR018356">
    <property type="entry name" value="Tscrpt_reg_HTH_DeoR_CS"/>
</dbReference>
<evidence type="ECO:0000256" key="1">
    <source>
        <dbReference type="ARBA" id="ARBA00023015"/>
    </source>
</evidence>
<dbReference type="InterPro" id="IPR037171">
    <property type="entry name" value="NagB/RpiA_transferase-like"/>
</dbReference>
<dbReference type="CDD" id="cd00090">
    <property type="entry name" value="HTH_ARSR"/>
    <property type="match status" value="1"/>
</dbReference>
<dbReference type="PANTHER" id="PTHR30363">
    <property type="entry name" value="HTH-TYPE TRANSCRIPTIONAL REGULATOR SRLR-RELATED"/>
    <property type="match status" value="1"/>
</dbReference>
<dbReference type="InterPro" id="IPR036390">
    <property type="entry name" value="WH_DNA-bd_sf"/>
</dbReference>
<dbReference type="RefSeq" id="WP_115770993.1">
    <property type="nucleotide sequence ID" value="NZ_PIOC01000001.1"/>
</dbReference>
<dbReference type="InterPro" id="IPR036388">
    <property type="entry name" value="WH-like_DNA-bd_sf"/>
</dbReference>
<dbReference type="SUPFAM" id="SSF46785">
    <property type="entry name" value="Winged helix' DNA-binding domain"/>
    <property type="match status" value="1"/>
</dbReference>
<proteinExistence type="predicted"/>
<dbReference type="InterPro" id="IPR050313">
    <property type="entry name" value="Carb_Metab_HTH_regulators"/>
</dbReference>
<dbReference type="PRINTS" id="PR00037">
    <property type="entry name" value="HTHLACR"/>
</dbReference>
<dbReference type="PROSITE" id="PS51000">
    <property type="entry name" value="HTH_DEOR_2"/>
    <property type="match status" value="1"/>
</dbReference>
<dbReference type="SMART" id="SM00420">
    <property type="entry name" value="HTH_DEOR"/>
    <property type="match status" value="1"/>
</dbReference>
<evidence type="ECO:0000259" key="4">
    <source>
        <dbReference type="PROSITE" id="PS51000"/>
    </source>
</evidence>
<name>A0A3D8Q1N3_9BACI</name>
<dbReference type="SMART" id="SM01134">
    <property type="entry name" value="DeoRC"/>
    <property type="match status" value="1"/>
</dbReference>
<dbReference type="Gene3D" id="3.40.50.1360">
    <property type="match status" value="1"/>
</dbReference>